<dbReference type="EC" id="6.1.1.21" evidence="1"/>
<keyword evidence="5" id="KW-1185">Reference proteome</keyword>
<proteinExistence type="predicted"/>
<evidence type="ECO:0000313" key="5">
    <source>
        <dbReference type="Proteomes" id="UP000008983"/>
    </source>
</evidence>
<comment type="catalytic activity">
    <reaction evidence="2">
        <text>tRNA(His) + L-histidine + ATP = L-histidyl-tRNA(His) + AMP + diphosphate + H(+)</text>
        <dbReference type="Rhea" id="RHEA:17313"/>
        <dbReference type="Rhea" id="RHEA-COMP:9665"/>
        <dbReference type="Rhea" id="RHEA-COMP:9689"/>
        <dbReference type="ChEBI" id="CHEBI:15378"/>
        <dbReference type="ChEBI" id="CHEBI:30616"/>
        <dbReference type="ChEBI" id="CHEBI:33019"/>
        <dbReference type="ChEBI" id="CHEBI:57595"/>
        <dbReference type="ChEBI" id="CHEBI:78442"/>
        <dbReference type="ChEBI" id="CHEBI:78527"/>
        <dbReference type="ChEBI" id="CHEBI:456215"/>
        <dbReference type="EC" id="6.1.1.21"/>
    </reaction>
</comment>
<dbReference type="InterPro" id="IPR006195">
    <property type="entry name" value="aa-tRNA-synth_II"/>
</dbReference>
<evidence type="ECO:0000256" key="2">
    <source>
        <dbReference type="ARBA" id="ARBA00047639"/>
    </source>
</evidence>
<protein>
    <recommendedName>
        <fullName evidence="1">histidine--tRNA ligase</fullName>
        <ecNumber evidence="1">6.1.1.21</ecNumber>
    </recommendedName>
</protein>
<reference evidence="4 5" key="1">
    <citation type="submission" date="2011-07" db="EMBL/GenBank/DDBJ databases">
        <authorList>
            <person name="Coyne R."/>
            <person name="Brami D."/>
            <person name="Johnson J."/>
            <person name="Hostetler J."/>
            <person name="Hannick L."/>
            <person name="Clark T."/>
            <person name="Cassidy-Hanley D."/>
            <person name="Inman J."/>
        </authorList>
    </citation>
    <scope>NUCLEOTIDE SEQUENCE [LARGE SCALE GENOMIC DNA]</scope>
    <source>
        <strain evidence="4 5">G5</strain>
    </source>
</reference>
<dbReference type="InterPro" id="IPR004516">
    <property type="entry name" value="HisRS/HisZ"/>
</dbReference>
<dbReference type="PANTHER" id="PTHR43707:SF1">
    <property type="entry name" value="HISTIDINE--TRNA LIGASE, MITOCHONDRIAL-RELATED"/>
    <property type="match status" value="1"/>
</dbReference>
<organism evidence="4 5">
    <name type="scientific">Ichthyophthirius multifiliis</name>
    <name type="common">White spot disease agent</name>
    <name type="synonym">Ich</name>
    <dbReference type="NCBI Taxonomy" id="5932"/>
    <lineage>
        <taxon>Eukaryota</taxon>
        <taxon>Sar</taxon>
        <taxon>Alveolata</taxon>
        <taxon>Ciliophora</taxon>
        <taxon>Intramacronucleata</taxon>
        <taxon>Oligohymenophorea</taxon>
        <taxon>Hymenostomatida</taxon>
        <taxon>Ophryoglenina</taxon>
        <taxon>Ichthyophthirius</taxon>
    </lineage>
</organism>
<dbReference type="SUPFAM" id="SSF55681">
    <property type="entry name" value="Class II aaRS and biotin synthetases"/>
    <property type="match status" value="1"/>
</dbReference>
<evidence type="ECO:0000259" key="3">
    <source>
        <dbReference type="PROSITE" id="PS50862"/>
    </source>
</evidence>
<dbReference type="OrthoDB" id="312686at2759"/>
<dbReference type="GeneID" id="14903194"/>
<dbReference type="Gene3D" id="3.30.930.10">
    <property type="entry name" value="Bira Bifunctional Protein, Domain 2"/>
    <property type="match status" value="1"/>
</dbReference>
<dbReference type="InParanoid" id="G0R5Y0"/>
<dbReference type="GO" id="GO:0004821">
    <property type="term" value="F:histidine-tRNA ligase activity"/>
    <property type="evidence" value="ECO:0007669"/>
    <property type="project" value="UniProtKB-EC"/>
</dbReference>
<dbReference type="EMBL" id="GL984387">
    <property type="protein sequence ID" value="EGR27104.1"/>
    <property type="molecule type" value="Genomic_DNA"/>
</dbReference>
<dbReference type="PANTHER" id="PTHR43707">
    <property type="entry name" value="HISTIDYL-TRNA SYNTHETASE"/>
    <property type="match status" value="1"/>
</dbReference>
<dbReference type="Proteomes" id="UP000008983">
    <property type="component" value="Unassembled WGS sequence"/>
</dbReference>
<dbReference type="AlphaFoldDB" id="G0R5Y0"/>
<name>G0R5Y0_ICHMU</name>
<dbReference type="GO" id="GO:0005737">
    <property type="term" value="C:cytoplasm"/>
    <property type="evidence" value="ECO:0007669"/>
    <property type="project" value="InterPro"/>
</dbReference>
<evidence type="ECO:0000313" key="4">
    <source>
        <dbReference type="EMBL" id="EGR27104.1"/>
    </source>
</evidence>
<dbReference type="OMA" id="MKEQCEL"/>
<dbReference type="STRING" id="857967.G0R5Y0"/>
<dbReference type="InterPro" id="IPR045864">
    <property type="entry name" value="aa-tRNA-synth_II/BPL/LPL"/>
</dbReference>
<gene>
    <name evidence="4" type="ORF">IMG5_201260</name>
</gene>
<dbReference type="eggNOG" id="KOG1936">
    <property type="taxonomic scope" value="Eukaryota"/>
</dbReference>
<dbReference type="PROSITE" id="PS50862">
    <property type="entry name" value="AA_TRNA_LIGASE_II"/>
    <property type="match status" value="1"/>
</dbReference>
<evidence type="ECO:0000256" key="1">
    <source>
        <dbReference type="ARBA" id="ARBA00012815"/>
    </source>
</evidence>
<dbReference type="InterPro" id="IPR041715">
    <property type="entry name" value="HisRS-like_core"/>
</dbReference>
<dbReference type="Pfam" id="PF13393">
    <property type="entry name" value="tRNA-synt_His"/>
    <property type="match status" value="1"/>
</dbReference>
<accession>G0R5Y0</accession>
<dbReference type="RefSeq" id="XP_004023988.1">
    <property type="nucleotide sequence ID" value="XM_004023939.1"/>
</dbReference>
<sequence length="228" mass="27517">MKDILGLQLKKHQYIINKSSLIFERSGYNLIQQNILEQRQVFQRTLGEYSDIIHKEMYSLKDLSGSDLVLRPEGTSGIMRHILEKEKAFEQVEKYYYFGPMYRYERPQLGRYRQFNQMGIEYIHRENQKNSYLIDSEIILLAIKILEALQINQYELQVNTLGDWEDRTKYNAILKSYFEQNKNQLSEISKIRLKNGNALRILDSKEKEYYHYYRIQKSLIKLLYQQMK</sequence>
<feature type="domain" description="Aminoacyl-transfer RNA synthetases class-II family profile" evidence="3">
    <location>
        <begin position="24"/>
        <end position="228"/>
    </location>
</feature>
<dbReference type="GO" id="GO:0006427">
    <property type="term" value="P:histidyl-tRNA aminoacylation"/>
    <property type="evidence" value="ECO:0007669"/>
    <property type="project" value="TreeGrafter"/>
</dbReference>